<dbReference type="GO" id="GO:0016020">
    <property type="term" value="C:membrane"/>
    <property type="evidence" value="ECO:0007669"/>
    <property type="project" value="InterPro"/>
</dbReference>
<feature type="domain" description="ABC transporter" evidence="5">
    <location>
        <begin position="64"/>
        <end position="285"/>
    </location>
</feature>
<keyword evidence="7" id="KW-1185">Reference proteome</keyword>
<dbReference type="InterPro" id="IPR003439">
    <property type="entry name" value="ABC_transporter-like_ATP-bd"/>
</dbReference>
<dbReference type="Gene3D" id="3.40.50.300">
    <property type="entry name" value="P-loop containing nucleotide triphosphate hydrolases"/>
    <property type="match status" value="1"/>
</dbReference>
<comment type="similarity">
    <text evidence="1">Belongs to the ABC transporter superfamily.</text>
</comment>
<keyword evidence="3" id="KW-0547">Nucleotide-binding</keyword>
<dbReference type="CDD" id="cd10147">
    <property type="entry name" value="Wzt_C-like"/>
    <property type="match status" value="1"/>
</dbReference>
<evidence type="ECO:0000256" key="2">
    <source>
        <dbReference type="ARBA" id="ARBA00022448"/>
    </source>
</evidence>
<name>A0A916ZRK6_9FLAO</name>
<dbReference type="InterPro" id="IPR015860">
    <property type="entry name" value="ABC_transpr_TagH-like"/>
</dbReference>
<gene>
    <name evidence="6" type="ORF">GCM10010831_10250</name>
</gene>
<dbReference type="GO" id="GO:0016887">
    <property type="term" value="F:ATP hydrolysis activity"/>
    <property type="evidence" value="ECO:0007669"/>
    <property type="project" value="InterPro"/>
</dbReference>
<dbReference type="SMART" id="SM00382">
    <property type="entry name" value="AAA"/>
    <property type="match status" value="1"/>
</dbReference>
<evidence type="ECO:0000256" key="3">
    <source>
        <dbReference type="ARBA" id="ARBA00022741"/>
    </source>
</evidence>
<dbReference type="CDD" id="cd03220">
    <property type="entry name" value="ABC_KpsT_Wzt"/>
    <property type="match status" value="1"/>
</dbReference>
<dbReference type="PROSITE" id="PS50893">
    <property type="entry name" value="ABC_TRANSPORTER_2"/>
    <property type="match status" value="1"/>
</dbReference>
<dbReference type="InterPro" id="IPR017871">
    <property type="entry name" value="ABC_transporter-like_CS"/>
</dbReference>
<organism evidence="6 7">
    <name type="scientific">Psychroflexus salis</name>
    <dbReference type="NCBI Taxonomy" id="1526574"/>
    <lineage>
        <taxon>Bacteria</taxon>
        <taxon>Pseudomonadati</taxon>
        <taxon>Bacteroidota</taxon>
        <taxon>Flavobacteriia</taxon>
        <taxon>Flavobacteriales</taxon>
        <taxon>Flavobacteriaceae</taxon>
        <taxon>Psychroflexus</taxon>
    </lineage>
</organism>
<keyword evidence="2" id="KW-0813">Transport</keyword>
<evidence type="ECO:0000313" key="7">
    <source>
        <dbReference type="Proteomes" id="UP000599688"/>
    </source>
</evidence>
<proteinExistence type="inferred from homology"/>
<dbReference type="Gene3D" id="2.70.50.60">
    <property type="entry name" value="abc- transporter (atp binding component) like domain"/>
    <property type="match status" value="1"/>
</dbReference>
<dbReference type="PROSITE" id="PS00211">
    <property type="entry name" value="ABC_TRANSPORTER_1"/>
    <property type="match status" value="1"/>
</dbReference>
<evidence type="ECO:0000259" key="5">
    <source>
        <dbReference type="PROSITE" id="PS50893"/>
    </source>
</evidence>
<dbReference type="PANTHER" id="PTHR46743:SF2">
    <property type="entry name" value="TEICHOIC ACIDS EXPORT ATP-BINDING PROTEIN TAGH"/>
    <property type="match status" value="1"/>
</dbReference>
<evidence type="ECO:0000256" key="1">
    <source>
        <dbReference type="ARBA" id="ARBA00005417"/>
    </source>
</evidence>
<dbReference type="InterPro" id="IPR003593">
    <property type="entry name" value="AAA+_ATPase"/>
</dbReference>
<dbReference type="InterPro" id="IPR027417">
    <property type="entry name" value="P-loop_NTPase"/>
</dbReference>
<dbReference type="Pfam" id="PF00005">
    <property type="entry name" value="ABC_tran"/>
    <property type="match status" value="1"/>
</dbReference>
<dbReference type="Pfam" id="PF14524">
    <property type="entry name" value="Wzt_C"/>
    <property type="match status" value="1"/>
</dbReference>
<evidence type="ECO:0000256" key="4">
    <source>
        <dbReference type="ARBA" id="ARBA00022840"/>
    </source>
</evidence>
<reference evidence="6 7" key="1">
    <citation type="journal article" date="2014" name="Int. J. Syst. Evol. Microbiol.">
        <title>Complete genome sequence of Corynebacterium casei LMG S-19264T (=DSM 44701T), isolated from a smear-ripened cheese.</title>
        <authorList>
            <consortium name="US DOE Joint Genome Institute (JGI-PGF)"/>
            <person name="Walter F."/>
            <person name="Albersmeier A."/>
            <person name="Kalinowski J."/>
            <person name="Ruckert C."/>
        </authorList>
    </citation>
    <scope>NUCLEOTIDE SEQUENCE [LARGE SCALE GENOMIC DNA]</scope>
    <source>
        <strain evidence="6 7">CGMCC 1.12925</strain>
    </source>
</reference>
<dbReference type="GO" id="GO:0005524">
    <property type="term" value="F:ATP binding"/>
    <property type="evidence" value="ECO:0007669"/>
    <property type="project" value="UniProtKB-KW"/>
</dbReference>
<dbReference type="EMBL" id="BMGL01000005">
    <property type="protein sequence ID" value="GGE10730.1"/>
    <property type="molecule type" value="Genomic_DNA"/>
</dbReference>
<dbReference type="GO" id="GO:0140359">
    <property type="term" value="F:ABC-type transporter activity"/>
    <property type="evidence" value="ECO:0007669"/>
    <property type="project" value="InterPro"/>
</dbReference>
<dbReference type="PANTHER" id="PTHR46743">
    <property type="entry name" value="TEICHOIC ACIDS EXPORT ATP-BINDING PROTEIN TAGH"/>
    <property type="match status" value="1"/>
</dbReference>
<accession>A0A916ZRK6</accession>
<sequence length="448" mass="50099">MLLYFLNYEFLNIIMEKNNIILSVQNISKQYRLGLVGTGTLGHDLNRWWASIRGKENPYLQIGAENDRSKKAETDYVWALREINFDVLDGDVLGIIGKNGAGKSTLLKILSRVTSPTTGIIKTKGRIASLLEVGTGFHPELTGRENIYLNGAILGMTKAEIKIKEEEIIDFSGCAMYIDTPVKRYSSGMRVRLAFAVAAHLEPDILIVDEVLAVGDVDFQKKAIGKMKDISSNNGRTVLFVSHNMTAVKNLCTKGIVLENGKTVFSGGSNEAVNYYLESANKKAQLSLEDRKDRKGNFKLKITAIYVTNADQQKVNELHTGEEYDICFNFISKESIDPKQLNFLIQLKNNEDIIVTTIATDEMGIKFNKVGKKGVFKIHIPKLQLREGEYKLTFMVSEKLSHNTPHKVIDHIVDAIELKVLTGDYWGAGIYNRPNGFIQEASISILNN</sequence>
<evidence type="ECO:0000313" key="6">
    <source>
        <dbReference type="EMBL" id="GGE10730.1"/>
    </source>
</evidence>
<dbReference type="InterPro" id="IPR029439">
    <property type="entry name" value="Wzt_C"/>
</dbReference>
<dbReference type="Proteomes" id="UP000599688">
    <property type="component" value="Unassembled WGS sequence"/>
</dbReference>
<keyword evidence="4" id="KW-0067">ATP-binding</keyword>
<dbReference type="SUPFAM" id="SSF52540">
    <property type="entry name" value="P-loop containing nucleoside triphosphate hydrolases"/>
    <property type="match status" value="1"/>
</dbReference>
<comment type="caution">
    <text evidence="6">The sequence shown here is derived from an EMBL/GenBank/DDBJ whole genome shotgun (WGS) entry which is preliminary data.</text>
</comment>
<dbReference type="InterPro" id="IPR050683">
    <property type="entry name" value="Bact_Polysacc_Export_ATP-bd"/>
</dbReference>
<dbReference type="AlphaFoldDB" id="A0A916ZRK6"/>
<protein>
    <recommendedName>
        <fullName evidence="5">ABC transporter domain-containing protein</fullName>
    </recommendedName>
</protein>